<sequence length="59" mass="7599">MNLEEKEKEKVLRNEAKEKNEKRTKFEKKKFNWRVLDIRLKKKKRYWKEKEEIFEEARN</sequence>
<evidence type="ECO:0000313" key="3">
    <source>
        <dbReference type="Proteomes" id="UP000324222"/>
    </source>
</evidence>
<evidence type="ECO:0000313" key="2">
    <source>
        <dbReference type="EMBL" id="MPC51961.1"/>
    </source>
</evidence>
<reference evidence="2 3" key="1">
    <citation type="submission" date="2019-05" db="EMBL/GenBank/DDBJ databases">
        <title>Another draft genome of Portunus trituberculatus and its Hox gene families provides insights of decapod evolution.</title>
        <authorList>
            <person name="Jeong J.-H."/>
            <person name="Song I."/>
            <person name="Kim S."/>
            <person name="Choi T."/>
            <person name="Kim D."/>
            <person name="Ryu S."/>
            <person name="Kim W."/>
        </authorList>
    </citation>
    <scope>NUCLEOTIDE SEQUENCE [LARGE SCALE GENOMIC DNA]</scope>
    <source>
        <tissue evidence="2">Muscle</tissue>
    </source>
</reference>
<comment type="caution">
    <text evidence="2">The sequence shown here is derived from an EMBL/GenBank/DDBJ whole genome shotgun (WGS) entry which is preliminary data.</text>
</comment>
<accession>A0A5B7FWS9</accession>
<proteinExistence type="predicted"/>
<keyword evidence="1" id="KW-0175">Coiled coil</keyword>
<dbReference type="AlphaFoldDB" id="A0A5B7FWS9"/>
<dbReference type="Proteomes" id="UP000324222">
    <property type="component" value="Unassembled WGS sequence"/>
</dbReference>
<gene>
    <name evidence="2" type="ORF">E2C01_045819</name>
</gene>
<organism evidence="2 3">
    <name type="scientific">Portunus trituberculatus</name>
    <name type="common">Swimming crab</name>
    <name type="synonym">Neptunus trituberculatus</name>
    <dbReference type="NCBI Taxonomy" id="210409"/>
    <lineage>
        <taxon>Eukaryota</taxon>
        <taxon>Metazoa</taxon>
        <taxon>Ecdysozoa</taxon>
        <taxon>Arthropoda</taxon>
        <taxon>Crustacea</taxon>
        <taxon>Multicrustacea</taxon>
        <taxon>Malacostraca</taxon>
        <taxon>Eumalacostraca</taxon>
        <taxon>Eucarida</taxon>
        <taxon>Decapoda</taxon>
        <taxon>Pleocyemata</taxon>
        <taxon>Brachyura</taxon>
        <taxon>Eubrachyura</taxon>
        <taxon>Portunoidea</taxon>
        <taxon>Portunidae</taxon>
        <taxon>Portuninae</taxon>
        <taxon>Portunus</taxon>
    </lineage>
</organism>
<protein>
    <submittedName>
        <fullName evidence="2">Uncharacterized protein</fullName>
    </submittedName>
</protein>
<dbReference type="EMBL" id="VSRR010010538">
    <property type="protein sequence ID" value="MPC51961.1"/>
    <property type="molecule type" value="Genomic_DNA"/>
</dbReference>
<feature type="coiled-coil region" evidence="1">
    <location>
        <begin position="1"/>
        <end position="29"/>
    </location>
</feature>
<keyword evidence="3" id="KW-1185">Reference proteome</keyword>
<name>A0A5B7FWS9_PORTR</name>
<evidence type="ECO:0000256" key="1">
    <source>
        <dbReference type="SAM" id="Coils"/>
    </source>
</evidence>